<dbReference type="AlphaFoldDB" id="A0A4Z0CAE9"/>
<dbReference type="EMBL" id="SMLK01000001">
    <property type="protein sequence ID" value="TFZ08311.1"/>
    <property type="molecule type" value="Genomic_DNA"/>
</dbReference>
<gene>
    <name evidence="1" type="ORF">EZ216_03895</name>
</gene>
<proteinExistence type="predicted"/>
<name>A0A4Z0CAE9_9BURK</name>
<dbReference type="Proteomes" id="UP000297839">
    <property type="component" value="Unassembled WGS sequence"/>
</dbReference>
<accession>A0A4Z0CAE9</accession>
<sequence>MDRIEATGMKDEQLRVLARIAALERLRDQAVAGDRPAMLHSVEHLLKGERQLLRSIGAASAAQAA</sequence>
<organism evidence="1 2">
    <name type="scientific">Ramlibacter humi</name>
    <dbReference type="NCBI Taxonomy" id="2530451"/>
    <lineage>
        <taxon>Bacteria</taxon>
        <taxon>Pseudomonadati</taxon>
        <taxon>Pseudomonadota</taxon>
        <taxon>Betaproteobacteria</taxon>
        <taxon>Burkholderiales</taxon>
        <taxon>Comamonadaceae</taxon>
        <taxon>Ramlibacter</taxon>
    </lineage>
</organism>
<evidence type="ECO:0000313" key="2">
    <source>
        <dbReference type="Proteomes" id="UP000297839"/>
    </source>
</evidence>
<protein>
    <submittedName>
        <fullName evidence="1">Uncharacterized protein</fullName>
    </submittedName>
</protein>
<comment type="caution">
    <text evidence="1">The sequence shown here is derived from an EMBL/GenBank/DDBJ whole genome shotgun (WGS) entry which is preliminary data.</text>
</comment>
<keyword evidence="2" id="KW-1185">Reference proteome</keyword>
<evidence type="ECO:0000313" key="1">
    <source>
        <dbReference type="EMBL" id="TFZ08311.1"/>
    </source>
</evidence>
<reference evidence="1 2" key="1">
    <citation type="submission" date="2019-03" db="EMBL/GenBank/DDBJ databases">
        <title>Ramlibacter sp. 18x22-1, whole genome shotgun sequence.</title>
        <authorList>
            <person name="Zhang X."/>
            <person name="Feng G."/>
            <person name="Zhu H."/>
        </authorList>
    </citation>
    <scope>NUCLEOTIDE SEQUENCE [LARGE SCALE GENOMIC DNA]</scope>
    <source>
        <strain evidence="1 2">18x22-1</strain>
    </source>
</reference>